<dbReference type="EMBL" id="JANPWB010000015">
    <property type="protein sequence ID" value="KAJ1086981.1"/>
    <property type="molecule type" value="Genomic_DNA"/>
</dbReference>
<keyword evidence="4" id="KW-0131">Cell cycle</keyword>
<evidence type="ECO:0000313" key="7">
    <source>
        <dbReference type="EMBL" id="KAJ1086981.1"/>
    </source>
</evidence>
<keyword evidence="3" id="KW-0539">Nucleus</keyword>
<proteinExistence type="predicted"/>
<feature type="compositionally biased region" description="Basic and acidic residues" evidence="6">
    <location>
        <begin position="199"/>
        <end position="209"/>
    </location>
</feature>
<evidence type="ECO:0000256" key="5">
    <source>
        <dbReference type="SAM" id="Coils"/>
    </source>
</evidence>
<gene>
    <name evidence="7" type="ORF">NDU88_000176</name>
</gene>
<organism evidence="7 8">
    <name type="scientific">Pleurodeles waltl</name>
    <name type="common">Iberian ribbed newt</name>
    <dbReference type="NCBI Taxonomy" id="8319"/>
    <lineage>
        <taxon>Eukaryota</taxon>
        <taxon>Metazoa</taxon>
        <taxon>Chordata</taxon>
        <taxon>Craniata</taxon>
        <taxon>Vertebrata</taxon>
        <taxon>Euteleostomi</taxon>
        <taxon>Amphibia</taxon>
        <taxon>Batrachia</taxon>
        <taxon>Caudata</taxon>
        <taxon>Salamandroidea</taxon>
        <taxon>Salamandridae</taxon>
        <taxon>Pleurodelinae</taxon>
        <taxon>Pleurodeles</taxon>
    </lineage>
</organism>
<dbReference type="PANTHER" id="PTHR13372">
    <property type="entry name" value="GEMININ"/>
    <property type="match status" value="1"/>
</dbReference>
<dbReference type="GO" id="GO:0005634">
    <property type="term" value="C:nucleus"/>
    <property type="evidence" value="ECO:0007669"/>
    <property type="project" value="UniProtKB-SubCell"/>
</dbReference>
<protein>
    <recommendedName>
        <fullName evidence="9">Geminin coiled-coil domain-containing protein 1</fullName>
    </recommendedName>
</protein>
<dbReference type="CDD" id="cd22588">
    <property type="entry name" value="GemC1_CC"/>
    <property type="match status" value="1"/>
</dbReference>
<sequence length="298" mass="33444">MLWATGLLDNRDSQCEPQTQDPFYNLGFSAPEGYVWGEQMSSQIFANKQLQDTLVQKEEELARLHEENNKLKQYLSSTYVKGLEERAKKLLSQHGKKIRDVCRAGKRKAKESDCNTSLKKARRNLFTDFTASQEQTTSVNTWVLQTLGLKDVDTIDESSPVNYSALTSELVNTIEAYQGNLLEPMDYSASQDSHLGFDPAHRTPVHECESLPSGGESPYLHPCLSVDSNSTSSSHLDSYGSSPYYASDVSPNKTDIAFSTSLNPHRNVKTHTFAQGQAFVRRDDEGGWKFTWVPKQSD</sequence>
<dbReference type="GO" id="GO:0045786">
    <property type="term" value="P:negative regulation of cell cycle"/>
    <property type="evidence" value="ECO:0007669"/>
    <property type="project" value="TreeGrafter"/>
</dbReference>
<keyword evidence="8" id="KW-1185">Reference proteome</keyword>
<dbReference type="GO" id="GO:0008156">
    <property type="term" value="P:negative regulation of DNA replication"/>
    <property type="evidence" value="ECO:0007669"/>
    <property type="project" value="TreeGrafter"/>
</dbReference>
<dbReference type="InterPro" id="IPR059237">
    <property type="entry name" value="GemC1_CC"/>
</dbReference>
<evidence type="ECO:0000256" key="1">
    <source>
        <dbReference type="ARBA" id="ARBA00004123"/>
    </source>
</evidence>
<evidence type="ECO:0000256" key="4">
    <source>
        <dbReference type="ARBA" id="ARBA00023306"/>
    </source>
</evidence>
<feature type="region of interest" description="Disordered" evidence="6">
    <location>
        <begin position="193"/>
        <end position="213"/>
    </location>
</feature>
<accession>A0AAV7L5Q2</accession>
<evidence type="ECO:0000256" key="2">
    <source>
        <dbReference type="ARBA" id="ARBA00023054"/>
    </source>
</evidence>
<dbReference type="Proteomes" id="UP001066276">
    <property type="component" value="Chromosome 11"/>
</dbReference>
<keyword evidence="2 5" id="KW-0175">Coiled coil</keyword>
<evidence type="ECO:0000313" key="8">
    <source>
        <dbReference type="Proteomes" id="UP001066276"/>
    </source>
</evidence>
<dbReference type="AlphaFoldDB" id="A0AAV7L5Q2"/>
<reference evidence="7" key="1">
    <citation type="journal article" date="2022" name="bioRxiv">
        <title>Sequencing and chromosome-scale assembly of the giantPleurodeles waltlgenome.</title>
        <authorList>
            <person name="Brown T."/>
            <person name="Elewa A."/>
            <person name="Iarovenko S."/>
            <person name="Subramanian E."/>
            <person name="Araus A.J."/>
            <person name="Petzold A."/>
            <person name="Susuki M."/>
            <person name="Suzuki K.-i.T."/>
            <person name="Hayashi T."/>
            <person name="Toyoda A."/>
            <person name="Oliveira C."/>
            <person name="Osipova E."/>
            <person name="Leigh N.D."/>
            <person name="Simon A."/>
            <person name="Yun M.H."/>
        </authorList>
    </citation>
    <scope>NUCLEOTIDE SEQUENCE</scope>
    <source>
        <strain evidence="7">20211129_DDA</strain>
        <tissue evidence="7">Liver</tissue>
    </source>
</reference>
<dbReference type="PANTHER" id="PTHR13372:SF2">
    <property type="entry name" value="GEMININ COILED-COIL DOMAIN-CONTAINING PROTEIN 1"/>
    <property type="match status" value="1"/>
</dbReference>
<evidence type="ECO:0008006" key="9">
    <source>
        <dbReference type="Google" id="ProtNLM"/>
    </source>
</evidence>
<name>A0AAV7L5Q2_PLEWA</name>
<comment type="caution">
    <text evidence="7">The sequence shown here is derived from an EMBL/GenBank/DDBJ whole genome shotgun (WGS) entry which is preliminary data.</text>
</comment>
<evidence type="ECO:0000256" key="3">
    <source>
        <dbReference type="ARBA" id="ARBA00023242"/>
    </source>
</evidence>
<comment type="subcellular location">
    <subcellularLocation>
        <location evidence="1">Nucleus</location>
    </subcellularLocation>
</comment>
<feature type="coiled-coil region" evidence="5">
    <location>
        <begin position="47"/>
        <end position="74"/>
    </location>
</feature>
<evidence type="ECO:0000256" key="6">
    <source>
        <dbReference type="SAM" id="MobiDB-lite"/>
    </source>
</evidence>